<dbReference type="AlphaFoldDB" id="A0A2G3A6P3"/>
<reference evidence="9 10" key="1">
    <citation type="journal article" date="2014" name="Nat. Genet.">
        <title>Genome sequence of the hot pepper provides insights into the evolution of pungency in Capsicum species.</title>
        <authorList>
            <person name="Kim S."/>
            <person name="Park M."/>
            <person name="Yeom S.I."/>
            <person name="Kim Y.M."/>
            <person name="Lee J.M."/>
            <person name="Lee H.A."/>
            <person name="Seo E."/>
            <person name="Choi J."/>
            <person name="Cheong K."/>
            <person name="Kim K.T."/>
            <person name="Jung K."/>
            <person name="Lee G.W."/>
            <person name="Oh S.K."/>
            <person name="Bae C."/>
            <person name="Kim S.B."/>
            <person name="Lee H.Y."/>
            <person name="Kim S.Y."/>
            <person name="Kim M.S."/>
            <person name="Kang B.C."/>
            <person name="Jo Y.D."/>
            <person name="Yang H.B."/>
            <person name="Jeong H.J."/>
            <person name="Kang W.H."/>
            <person name="Kwon J.K."/>
            <person name="Shin C."/>
            <person name="Lim J.Y."/>
            <person name="Park J.H."/>
            <person name="Huh J.H."/>
            <person name="Kim J.S."/>
            <person name="Kim B.D."/>
            <person name="Cohen O."/>
            <person name="Paran I."/>
            <person name="Suh M.C."/>
            <person name="Lee S.B."/>
            <person name="Kim Y.K."/>
            <person name="Shin Y."/>
            <person name="Noh S.J."/>
            <person name="Park J."/>
            <person name="Seo Y.S."/>
            <person name="Kwon S.Y."/>
            <person name="Kim H.A."/>
            <person name="Park J.M."/>
            <person name="Kim H.J."/>
            <person name="Choi S.B."/>
            <person name="Bosland P.W."/>
            <person name="Reeves G."/>
            <person name="Jo S.H."/>
            <person name="Lee B.W."/>
            <person name="Cho H.T."/>
            <person name="Choi H.S."/>
            <person name="Lee M.S."/>
            <person name="Yu Y."/>
            <person name="Do Choi Y."/>
            <person name="Park B.S."/>
            <person name="van Deynze A."/>
            <person name="Ashrafi H."/>
            <person name="Hill T."/>
            <person name="Kim W.T."/>
            <person name="Pai H.S."/>
            <person name="Ahn H.K."/>
            <person name="Yeam I."/>
            <person name="Giovannoni J.J."/>
            <person name="Rose J.K."/>
            <person name="Sorensen I."/>
            <person name="Lee S.J."/>
            <person name="Kim R.W."/>
            <person name="Choi I.Y."/>
            <person name="Choi B.S."/>
            <person name="Lim J.S."/>
            <person name="Lee Y.H."/>
            <person name="Choi D."/>
        </authorList>
    </citation>
    <scope>NUCLEOTIDE SEQUENCE [LARGE SCALE GENOMIC DNA]</scope>
    <source>
        <strain evidence="10">cv. CM334</strain>
    </source>
</reference>
<evidence type="ECO:0000256" key="1">
    <source>
        <dbReference type="ARBA" id="ARBA00004389"/>
    </source>
</evidence>
<keyword evidence="7" id="KW-0472">Membrane</keyword>
<evidence type="ECO:0000256" key="6">
    <source>
        <dbReference type="ARBA" id="ARBA00022989"/>
    </source>
</evidence>
<keyword evidence="4" id="KW-0732">Signal</keyword>
<evidence type="ECO:0000256" key="8">
    <source>
        <dbReference type="ARBA" id="ARBA00023180"/>
    </source>
</evidence>
<keyword evidence="6" id="KW-1133">Transmembrane helix</keyword>
<sequence length="181" mass="19857">MNMIQDLPDVVDISDPSGKINNQQVAYDWKPLFCKKCTRFGHICRREEPRPNKPQGRQNQDDNISVVLAEVKRNDANGQPVTTTTGGYKLVVATSDPKRIASPNIANIQGWLPGLKVHGDSNQLPTISIVASYDTFGAAPTFSVGSNKNGSGVVALLEIARLFYALYSNPKTRGRYTHSLD</sequence>
<organism evidence="9 10">
    <name type="scientific">Capsicum annuum</name>
    <name type="common">Capsicum pepper</name>
    <dbReference type="NCBI Taxonomy" id="4072"/>
    <lineage>
        <taxon>Eukaryota</taxon>
        <taxon>Viridiplantae</taxon>
        <taxon>Streptophyta</taxon>
        <taxon>Embryophyta</taxon>
        <taxon>Tracheophyta</taxon>
        <taxon>Spermatophyta</taxon>
        <taxon>Magnoliopsida</taxon>
        <taxon>eudicotyledons</taxon>
        <taxon>Gunneridae</taxon>
        <taxon>Pentapetalae</taxon>
        <taxon>asterids</taxon>
        <taxon>lamiids</taxon>
        <taxon>Solanales</taxon>
        <taxon>Solanaceae</taxon>
        <taxon>Solanoideae</taxon>
        <taxon>Capsiceae</taxon>
        <taxon>Capsicum</taxon>
    </lineage>
</organism>
<name>A0A2G3A6P3_CAPAN</name>
<dbReference type="STRING" id="4072.A0A2G3A6P3"/>
<comment type="similarity">
    <text evidence="2">Belongs to the nicastrin family.</text>
</comment>
<dbReference type="Proteomes" id="UP000222542">
    <property type="component" value="Unassembled WGS sequence"/>
</dbReference>
<keyword evidence="10" id="KW-1185">Reference proteome</keyword>
<comment type="subcellular location">
    <subcellularLocation>
        <location evidence="1">Endoplasmic reticulum membrane</location>
        <topology evidence="1">Single-pass membrane protein</topology>
    </subcellularLocation>
</comment>
<accession>A0A2G3A6P3</accession>
<dbReference type="Gramene" id="PHT89902">
    <property type="protein sequence ID" value="PHT89902"/>
    <property type="gene ID" value="T459_05015"/>
</dbReference>
<dbReference type="EMBL" id="AYRZ02000002">
    <property type="protein sequence ID" value="PHT89902.1"/>
    <property type="molecule type" value="Genomic_DNA"/>
</dbReference>
<evidence type="ECO:0000313" key="9">
    <source>
        <dbReference type="EMBL" id="PHT89902.1"/>
    </source>
</evidence>
<keyword evidence="8" id="KW-0325">Glycoprotein</keyword>
<evidence type="ECO:0000256" key="7">
    <source>
        <dbReference type="ARBA" id="ARBA00023136"/>
    </source>
</evidence>
<protein>
    <submittedName>
        <fullName evidence="9">Uncharacterized protein</fullName>
    </submittedName>
</protein>
<gene>
    <name evidence="9" type="ORF">T459_05015</name>
</gene>
<keyword evidence="3" id="KW-0812">Transmembrane</keyword>
<evidence type="ECO:0000256" key="4">
    <source>
        <dbReference type="ARBA" id="ARBA00022729"/>
    </source>
</evidence>
<proteinExistence type="inferred from homology"/>
<dbReference type="Gene3D" id="3.40.630.10">
    <property type="entry name" value="Zn peptidases"/>
    <property type="match status" value="1"/>
</dbReference>
<reference evidence="9 10" key="2">
    <citation type="journal article" date="2017" name="Genome Biol.">
        <title>New reference genome sequences of hot pepper reveal the massive evolution of plant disease-resistance genes by retroduplication.</title>
        <authorList>
            <person name="Kim S."/>
            <person name="Park J."/>
            <person name="Yeom S.I."/>
            <person name="Kim Y.M."/>
            <person name="Seo E."/>
            <person name="Kim K.T."/>
            <person name="Kim M.S."/>
            <person name="Lee J.M."/>
            <person name="Cheong K."/>
            <person name="Shin H.S."/>
            <person name="Kim S.B."/>
            <person name="Han K."/>
            <person name="Lee J."/>
            <person name="Park M."/>
            <person name="Lee H.A."/>
            <person name="Lee H.Y."/>
            <person name="Lee Y."/>
            <person name="Oh S."/>
            <person name="Lee J.H."/>
            <person name="Choi E."/>
            <person name="Choi E."/>
            <person name="Lee S.E."/>
            <person name="Jeon J."/>
            <person name="Kim H."/>
            <person name="Choi G."/>
            <person name="Song H."/>
            <person name="Lee J."/>
            <person name="Lee S.C."/>
            <person name="Kwon J.K."/>
            <person name="Lee H.Y."/>
            <person name="Koo N."/>
            <person name="Hong Y."/>
            <person name="Kim R.W."/>
            <person name="Kang W.H."/>
            <person name="Huh J.H."/>
            <person name="Kang B.C."/>
            <person name="Yang T.J."/>
            <person name="Lee Y.H."/>
            <person name="Bennetzen J.L."/>
            <person name="Choi D."/>
        </authorList>
    </citation>
    <scope>NUCLEOTIDE SEQUENCE [LARGE SCALE GENOMIC DNA]</scope>
    <source>
        <strain evidence="10">cv. CM334</strain>
    </source>
</reference>
<comment type="caution">
    <text evidence="9">The sequence shown here is derived from an EMBL/GenBank/DDBJ whole genome shotgun (WGS) entry which is preliminary data.</text>
</comment>
<evidence type="ECO:0000256" key="3">
    <source>
        <dbReference type="ARBA" id="ARBA00022692"/>
    </source>
</evidence>
<keyword evidence="5" id="KW-0256">Endoplasmic reticulum</keyword>
<dbReference type="InterPro" id="IPR016574">
    <property type="entry name" value="Nicalin"/>
</dbReference>
<evidence type="ECO:0000256" key="2">
    <source>
        <dbReference type="ARBA" id="ARBA00007717"/>
    </source>
</evidence>
<dbReference type="GO" id="GO:0009966">
    <property type="term" value="P:regulation of signal transduction"/>
    <property type="evidence" value="ECO:0007669"/>
    <property type="project" value="InterPro"/>
</dbReference>
<evidence type="ECO:0000256" key="5">
    <source>
        <dbReference type="ARBA" id="ARBA00022824"/>
    </source>
</evidence>
<dbReference type="SUPFAM" id="SSF53187">
    <property type="entry name" value="Zn-dependent exopeptidases"/>
    <property type="match status" value="1"/>
</dbReference>
<dbReference type="PANTHER" id="PTHR31826">
    <property type="entry name" value="NICALIN"/>
    <property type="match status" value="1"/>
</dbReference>
<evidence type="ECO:0000313" key="10">
    <source>
        <dbReference type="Proteomes" id="UP000222542"/>
    </source>
</evidence>
<dbReference type="GO" id="GO:0005789">
    <property type="term" value="C:endoplasmic reticulum membrane"/>
    <property type="evidence" value="ECO:0007669"/>
    <property type="project" value="UniProtKB-SubCell"/>
</dbReference>